<dbReference type="Gene3D" id="3.10.620.30">
    <property type="match status" value="1"/>
</dbReference>
<keyword evidence="3" id="KW-0732">Signal</keyword>
<gene>
    <name evidence="5" type="ORF">GRI89_06370</name>
</gene>
<evidence type="ECO:0000256" key="1">
    <source>
        <dbReference type="ARBA" id="ARBA00022737"/>
    </source>
</evidence>
<dbReference type="Pfam" id="PF12969">
    <property type="entry name" value="DUF3857"/>
    <property type="match status" value="1"/>
</dbReference>
<name>A0A6I4SXX4_9SPHN</name>
<reference evidence="5 6" key="1">
    <citation type="submission" date="2019-12" db="EMBL/GenBank/DDBJ databases">
        <title>Genomic-based taxomic classification of the family Erythrobacteraceae.</title>
        <authorList>
            <person name="Xu L."/>
        </authorList>
    </citation>
    <scope>NUCLEOTIDE SEQUENCE [LARGE SCALE GENOMIC DNA]</scope>
    <source>
        <strain evidence="5 6">MCCC 1K01500</strain>
    </source>
</reference>
<dbReference type="SUPFAM" id="SSF54001">
    <property type="entry name" value="Cysteine proteinases"/>
    <property type="match status" value="1"/>
</dbReference>
<dbReference type="GO" id="GO:0009279">
    <property type="term" value="C:cell outer membrane"/>
    <property type="evidence" value="ECO:0007669"/>
    <property type="project" value="TreeGrafter"/>
</dbReference>
<dbReference type="InterPro" id="IPR038765">
    <property type="entry name" value="Papain-like_cys_pep_sf"/>
</dbReference>
<dbReference type="PANTHER" id="PTHR44858">
    <property type="entry name" value="TETRATRICOPEPTIDE REPEAT PROTEIN 6"/>
    <property type="match status" value="1"/>
</dbReference>
<feature type="domain" description="DUF3857" evidence="4">
    <location>
        <begin position="58"/>
        <end position="213"/>
    </location>
</feature>
<dbReference type="Gene3D" id="1.25.40.10">
    <property type="entry name" value="Tetratricopeptide repeat domain"/>
    <property type="match status" value="2"/>
</dbReference>
<accession>A0A6I4SXX4</accession>
<keyword evidence="2" id="KW-0802">TPR repeat</keyword>
<dbReference type="EMBL" id="WTYM01000033">
    <property type="protein sequence ID" value="MXO59162.1"/>
    <property type="molecule type" value="Genomic_DNA"/>
</dbReference>
<dbReference type="InterPro" id="IPR019734">
    <property type="entry name" value="TPR_rpt"/>
</dbReference>
<proteinExistence type="predicted"/>
<dbReference type="SUPFAM" id="SSF48452">
    <property type="entry name" value="TPR-like"/>
    <property type="match status" value="1"/>
</dbReference>
<dbReference type="OrthoDB" id="98874at2"/>
<sequence length="924" mass="100510">MYKHLFLLTSAAITAPAMAGEEPLYQPAPAWVSVKPLPADTKGPTIVLYDDERRLVEGTVTNYTDRALRVDNPQMLNTLGTIQAPWLPDKGDLIIHRVEIIRGAETIDVLAQGSKFDVLRREQQLEQRTLTGAMTATMTVPGLRVGDILRVAYSMTVSDQTLGKEVQAVVPLIAAPVDAKSASVQLSWPVGSDIRWSTTHPLHLPEPVAAGGFESITVMLPLAKPEDMPGDAPARFKLPNILQAGSFAGWQEVSSVMAPLYATDGTIAADSPLAAEVAKIVAASDDKMTRMAAALRLVQDEVAYLAVGMEGGNYIPQSPADTWQKRYGDCKAKTLLLLALLHAMDIKAEPALVSSVAGDAVSEMLPMPGAFDHIIVHATLGGEEYWLDGTDSGATLATLKAVPPFRNALPVRAEGAGLVAMTPRRSGQFDRSIKITYDNRPGLDLPMLFDAEWTVGGSFAGTLRALIDQAGKDQMDDLIAGFVASSIGPTQVIEGSMTFDAANNRAIVKVKGLMTTLWRWDRGQGKRQLNLVTTGFEFKPDRSRKAWSEIPVELDGPSAQMNEVTILLPDTEGKFELEGKTTLDEDIAGTHLERSAKIEGNRFFVTDFATSQGGELPADQAMAERSRASRLGSLALTLEAPRDVSRRFEFAGKRDRSRLAPIEQAYAKLIERKPDDADNYLNRARFRSGTYDRDGALADMNKVIELAPDTQAYWTRSGLLLDLGRLDDALADARAASDLDPSVGSAIYEAQILAELDRVDEAIAIVENLDGDANERQSIGMELSDLYAQAGRKDDGFAKIEDLLAERPGDPTMLNARCWFKASWNYQPDDLAQVCTRAVEQSSWSPPVLDSRAMAYFRLGRLQEALDDIDAALLSSPELSPTLLMRGVVRKAMGDKKGSDDIAAALARDPSLERKYAHYGISVR</sequence>
<organism evidence="5 6">
    <name type="scientific">Croceibacterium salegens</name>
    <dbReference type="NCBI Taxonomy" id="1737568"/>
    <lineage>
        <taxon>Bacteria</taxon>
        <taxon>Pseudomonadati</taxon>
        <taxon>Pseudomonadota</taxon>
        <taxon>Alphaproteobacteria</taxon>
        <taxon>Sphingomonadales</taxon>
        <taxon>Erythrobacteraceae</taxon>
        <taxon>Croceibacterium</taxon>
    </lineage>
</organism>
<dbReference type="GO" id="GO:0046813">
    <property type="term" value="P:receptor-mediated virion attachment to host cell"/>
    <property type="evidence" value="ECO:0007669"/>
    <property type="project" value="TreeGrafter"/>
</dbReference>
<dbReference type="InterPro" id="IPR011990">
    <property type="entry name" value="TPR-like_helical_dom_sf"/>
</dbReference>
<dbReference type="InterPro" id="IPR024618">
    <property type="entry name" value="DUF3857"/>
</dbReference>
<evidence type="ECO:0000313" key="6">
    <source>
        <dbReference type="Proteomes" id="UP000433652"/>
    </source>
</evidence>
<dbReference type="Proteomes" id="UP000433652">
    <property type="component" value="Unassembled WGS sequence"/>
</dbReference>
<dbReference type="SMART" id="SM00028">
    <property type="entry name" value="TPR"/>
    <property type="match status" value="2"/>
</dbReference>
<evidence type="ECO:0000313" key="5">
    <source>
        <dbReference type="EMBL" id="MXO59162.1"/>
    </source>
</evidence>
<dbReference type="PANTHER" id="PTHR44858:SF1">
    <property type="entry name" value="UDP-N-ACETYLGLUCOSAMINE--PEPTIDE N-ACETYLGLUCOSAMINYLTRANSFERASE SPINDLY-RELATED"/>
    <property type="match status" value="1"/>
</dbReference>
<evidence type="ECO:0000259" key="4">
    <source>
        <dbReference type="Pfam" id="PF12969"/>
    </source>
</evidence>
<dbReference type="Gene3D" id="2.60.40.3140">
    <property type="match status" value="1"/>
</dbReference>
<dbReference type="RefSeq" id="WP_159793347.1">
    <property type="nucleotide sequence ID" value="NZ_WTYM01000033.1"/>
</dbReference>
<feature type="chain" id="PRO_5026245383" evidence="3">
    <location>
        <begin position="20"/>
        <end position="924"/>
    </location>
</feature>
<evidence type="ECO:0000256" key="2">
    <source>
        <dbReference type="ARBA" id="ARBA00022803"/>
    </source>
</evidence>
<feature type="signal peptide" evidence="3">
    <location>
        <begin position="1"/>
        <end position="19"/>
    </location>
</feature>
<keyword evidence="1" id="KW-0677">Repeat</keyword>
<evidence type="ECO:0000256" key="3">
    <source>
        <dbReference type="SAM" id="SignalP"/>
    </source>
</evidence>
<dbReference type="InterPro" id="IPR050498">
    <property type="entry name" value="Ycf3"/>
</dbReference>
<protein>
    <submittedName>
        <fullName evidence="5">DUF3857 domain-containing protein</fullName>
    </submittedName>
</protein>
<keyword evidence="6" id="KW-1185">Reference proteome</keyword>
<dbReference type="AlphaFoldDB" id="A0A6I4SXX4"/>
<comment type="caution">
    <text evidence="5">The sequence shown here is derived from an EMBL/GenBank/DDBJ whole genome shotgun (WGS) entry which is preliminary data.</text>
</comment>